<feature type="compositionally biased region" description="Polar residues" evidence="2">
    <location>
        <begin position="233"/>
        <end position="255"/>
    </location>
</feature>
<feature type="compositionally biased region" description="Basic and acidic residues" evidence="2">
    <location>
        <begin position="274"/>
        <end position="284"/>
    </location>
</feature>
<protein>
    <submittedName>
        <fullName evidence="3">Uncharacterized protein</fullName>
    </submittedName>
</protein>
<evidence type="ECO:0000256" key="2">
    <source>
        <dbReference type="SAM" id="MobiDB-lite"/>
    </source>
</evidence>
<feature type="coiled-coil region" evidence="1">
    <location>
        <begin position="113"/>
        <end position="140"/>
    </location>
</feature>
<dbReference type="OrthoDB" id="6273048at2759"/>
<keyword evidence="1" id="KW-0175">Coiled coil</keyword>
<feature type="region of interest" description="Disordered" evidence="2">
    <location>
        <begin position="232"/>
        <end position="323"/>
    </location>
</feature>
<reference evidence="3" key="1">
    <citation type="submission" date="2019-05" db="EMBL/GenBank/DDBJ databases">
        <title>Annotation for the trematode Paragonimus heterotremus.</title>
        <authorList>
            <person name="Choi Y.-J."/>
        </authorList>
    </citation>
    <scope>NUCLEOTIDE SEQUENCE</scope>
    <source>
        <strain evidence="3">LC</strain>
    </source>
</reference>
<accession>A0A8J4SY48</accession>
<feature type="compositionally biased region" description="Basic residues" evidence="2">
    <location>
        <begin position="263"/>
        <end position="273"/>
    </location>
</feature>
<evidence type="ECO:0000313" key="3">
    <source>
        <dbReference type="EMBL" id="KAF5401366.1"/>
    </source>
</evidence>
<keyword evidence="4" id="KW-1185">Reference proteome</keyword>
<feature type="non-terminal residue" evidence="3">
    <location>
        <position position="1"/>
    </location>
</feature>
<sequence>YRRSFFFFSGPDAIKNAKDSHNTENCKTHVEDKIEMVAKKKWAMYLNILENKKKWEAEYQSLGTSSTTSQRWWNIPSTVDCMDAKEDRIIHKEEGVELYEFTQDVEGKFELEKAEVDRRLKEIKEARTVEEERLKRIQKLSTEAFQSRVCHSARLLTMDFETFQSRIQFTKTLERERSKSADPLLECAHMETHFSPNVETKSIVEQASASLSATVPDNFSMTVQTALDEECTPNLSTTSSKQQCETPTFQPNAHTKSTDRNAIHTKHKHKPLTKHREDDVRNTEDFISTNQKNINDDQMKTVGQSEDGPHSHQYSSNTHRYAV</sequence>
<evidence type="ECO:0000256" key="1">
    <source>
        <dbReference type="SAM" id="Coils"/>
    </source>
</evidence>
<dbReference type="AlphaFoldDB" id="A0A8J4SY48"/>
<proteinExistence type="predicted"/>
<gene>
    <name evidence="3" type="ORF">PHET_05460</name>
</gene>
<feature type="compositionally biased region" description="Polar residues" evidence="2">
    <location>
        <begin position="312"/>
        <end position="323"/>
    </location>
</feature>
<comment type="caution">
    <text evidence="3">The sequence shown here is derived from an EMBL/GenBank/DDBJ whole genome shotgun (WGS) entry which is preliminary data.</text>
</comment>
<name>A0A8J4SY48_9TREM</name>
<organism evidence="3 4">
    <name type="scientific">Paragonimus heterotremus</name>
    <dbReference type="NCBI Taxonomy" id="100268"/>
    <lineage>
        <taxon>Eukaryota</taxon>
        <taxon>Metazoa</taxon>
        <taxon>Spiralia</taxon>
        <taxon>Lophotrochozoa</taxon>
        <taxon>Platyhelminthes</taxon>
        <taxon>Trematoda</taxon>
        <taxon>Digenea</taxon>
        <taxon>Plagiorchiida</taxon>
        <taxon>Troglotremata</taxon>
        <taxon>Troglotrematidae</taxon>
        <taxon>Paragonimus</taxon>
    </lineage>
</organism>
<dbReference type="Proteomes" id="UP000748531">
    <property type="component" value="Unassembled WGS sequence"/>
</dbReference>
<dbReference type="EMBL" id="LUCH01002524">
    <property type="protein sequence ID" value="KAF5401366.1"/>
    <property type="molecule type" value="Genomic_DNA"/>
</dbReference>
<evidence type="ECO:0000313" key="4">
    <source>
        <dbReference type="Proteomes" id="UP000748531"/>
    </source>
</evidence>